<sequence length="443" mass="51278">MVKLGGVTHCPKDLEQSSHDIVRKCLGKPLVIATIAGSVSIKEKVEFEWQRELNNLNLRIDQNDPKLTRISKILSLIYHDLPYQLNLCFLYFAIFPEDHEIVDYMLYQMWIREGFVKGKGDKTLEQVAEEYLNELVNRNLIVVTRSGAEYTRVCRVYNLMHEIILLKVRLIDRDFHEIIEGIRKLENLQTLELVSVHPCGVRILNELKCLVQLRKLWRTKLTKEIDRDLCASIEKRKYLENLTLVSTNKDEVLDLQYISSPLPNQQSLYLLVELHLTRLKGLPNLVKLILYDAYDGAQLHFEEGGFGKVKEMIMAKSKELKVVNIDLGALPLLETLSIWDIPLLDEVPSIIQHLRNLKSTAVYDTPKEFVMHMQPNGGPDYFKIKHVPFVKVVYHESGVIYKLDDPDLLEYLLASGCLMSSWSCDKTSPEVLTFLYFLQISEY</sequence>
<dbReference type="Gene3D" id="1.10.8.430">
    <property type="entry name" value="Helical domain of apoptotic protease-activating factors"/>
    <property type="match status" value="1"/>
</dbReference>
<dbReference type="InterPro" id="IPR027417">
    <property type="entry name" value="P-loop_NTPase"/>
</dbReference>
<comment type="caution">
    <text evidence="4">The sequence shown here is derived from an EMBL/GenBank/DDBJ whole genome shotgun (WGS) entry which is preliminary data.</text>
</comment>
<evidence type="ECO:0000256" key="1">
    <source>
        <dbReference type="ARBA" id="ARBA00022737"/>
    </source>
</evidence>
<dbReference type="OrthoDB" id="598235at2759"/>
<dbReference type="GO" id="GO:0098542">
    <property type="term" value="P:defense response to other organism"/>
    <property type="evidence" value="ECO:0007669"/>
    <property type="project" value="TreeGrafter"/>
</dbReference>
<dbReference type="SUPFAM" id="SSF52058">
    <property type="entry name" value="L domain-like"/>
    <property type="match status" value="1"/>
</dbReference>
<keyword evidence="2" id="KW-0611">Plant defense</keyword>
<evidence type="ECO:0000313" key="4">
    <source>
        <dbReference type="EMBL" id="PON78347.1"/>
    </source>
</evidence>
<keyword evidence="1" id="KW-0677">Repeat</keyword>
<name>A0A2P5DYJ9_PARAD</name>
<dbReference type="AlphaFoldDB" id="A0A2P5DYJ9"/>
<dbReference type="InterPro" id="IPR032675">
    <property type="entry name" value="LRR_dom_sf"/>
</dbReference>
<dbReference type="FunFam" id="1.10.10.10:FF:000322">
    <property type="entry name" value="Probable disease resistance protein At1g63360"/>
    <property type="match status" value="1"/>
</dbReference>
<organism evidence="4 5">
    <name type="scientific">Parasponia andersonii</name>
    <name type="common">Sponia andersonii</name>
    <dbReference type="NCBI Taxonomy" id="3476"/>
    <lineage>
        <taxon>Eukaryota</taxon>
        <taxon>Viridiplantae</taxon>
        <taxon>Streptophyta</taxon>
        <taxon>Embryophyta</taxon>
        <taxon>Tracheophyta</taxon>
        <taxon>Spermatophyta</taxon>
        <taxon>Magnoliopsida</taxon>
        <taxon>eudicotyledons</taxon>
        <taxon>Gunneridae</taxon>
        <taxon>Pentapetalae</taxon>
        <taxon>rosids</taxon>
        <taxon>fabids</taxon>
        <taxon>Rosales</taxon>
        <taxon>Cannabaceae</taxon>
        <taxon>Parasponia</taxon>
    </lineage>
</organism>
<evidence type="ECO:0000256" key="2">
    <source>
        <dbReference type="ARBA" id="ARBA00022821"/>
    </source>
</evidence>
<dbReference type="SUPFAM" id="SSF52540">
    <property type="entry name" value="P-loop containing nucleoside triphosphate hydrolases"/>
    <property type="match status" value="1"/>
</dbReference>
<dbReference type="STRING" id="3476.A0A2P5DYJ9"/>
<dbReference type="InterPro" id="IPR044974">
    <property type="entry name" value="Disease_R_plants"/>
</dbReference>
<dbReference type="InterPro" id="IPR036388">
    <property type="entry name" value="WH-like_DNA-bd_sf"/>
</dbReference>
<feature type="domain" description="Disease resistance protein winged helix" evidence="3">
    <location>
        <begin position="94"/>
        <end position="164"/>
    </location>
</feature>
<gene>
    <name evidence="4" type="ORF">PanWU01x14_019850</name>
</gene>
<accession>A0A2P5DYJ9</accession>
<dbReference type="PANTHER" id="PTHR23155">
    <property type="entry name" value="DISEASE RESISTANCE PROTEIN RP"/>
    <property type="match status" value="1"/>
</dbReference>
<evidence type="ECO:0000313" key="5">
    <source>
        <dbReference type="Proteomes" id="UP000237105"/>
    </source>
</evidence>
<dbReference type="Pfam" id="PF23559">
    <property type="entry name" value="WHD_DRP"/>
    <property type="match status" value="1"/>
</dbReference>
<evidence type="ECO:0000259" key="3">
    <source>
        <dbReference type="Pfam" id="PF23559"/>
    </source>
</evidence>
<dbReference type="Gene3D" id="1.10.10.10">
    <property type="entry name" value="Winged helix-like DNA-binding domain superfamily/Winged helix DNA-binding domain"/>
    <property type="match status" value="1"/>
</dbReference>
<dbReference type="EMBL" id="JXTB01000009">
    <property type="protein sequence ID" value="PON78347.1"/>
    <property type="molecule type" value="Genomic_DNA"/>
</dbReference>
<dbReference type="Gene3D" id="3.80.10.10">
    <property type="entry name" value="Ribonuclease Inhibitor"/>
    <property type="match status" value="1"/>
</dbReference>
<reference evidence="5" key="1">
    <citation type="submission" date="2016-06" db="EMBL/GenBank/DDBJ databases">
        <title>Parallel loss of symbiosis genes in relatives of nitrogen-fixing non-legume Parasponia.</title>
        <authorList>
            <person name="Van Velzen R."/>
            <person name="Holmer R."/>
            <person name="Bu F."/>
            <person name="Rutten L."/>
            <person name="Van Zeijl A."/>
            <person name="Liu W."/>
            <person name="Santuari L."/>
            <person name="Cao Q."/>
            <person name="Sharma T."/>
            <person name="Shen D."/>
            <person name="Roswanjaya Y."/>
            <person name="Wardhani T."/>
            <person name="Kalhor M.S."/>
            <person name="Jansen J."/>
            <person name="Van den Hoogen J."/>
            <person name="Gungor B."/>
            <person name="Hartog M."/>
            <person name="Hontelez J."/>
            <person name="Verver J."/>
            <person name="Yang W.-C."/>
            <person name="Schijlen E."/>
            <person name="Repin R."/>
            <person name="Schilthuizen M."/>
            <person name="Schranz E."/>
            <person name="Heidstra R."/>
            <person name="Miyata K."/>
            <person name="Fedorova E."/>
            <person name="Kohlen W."/>
            <person name="Bisseling T."/>
            <person name="Smit S."/>
            <person name="Geurts R."/>
        </authorList>
    </citation>
    <scope>NUCLEOTIDE SEQUENCE [LARGE SCALE GENOMIC DNA]</scope>
    <source>
        <strain evidence="5">cv. WU1-14</strain>
    </source>
</reference>
<proteinExistence type="predicted"/>
<dbReference type="GO" id="GO:0043531">
    <property type="term" value="F:ADP binding"/>
    <property type="evidence" value="ECO:0007669"/>
    <property type="project" value="InterPro"/>
</dbReference>
<dbReference type="Proteomes" id="UP000237105">
    <property type="component" value="Unassembled WGS sequence"/>
</dbReference>
<dbReference type="PANTHER" id="PTHR23155:SF1052">
    <property type="entry name" value="DISEASE RESISTANCE PROTEIN RPM1"/>
    <property type="match status" value="1"/>
</dbReference>
<dbReference type="InterPro" id="IPR042197">
    <property type="entry name" value="Apaf_helical"/>
</dbReference>
<dbReference type="InterPro" id="IPR058922">
    <property type="entry name" value="WHD_DRP"/>
</dbReference>
<protein>
    <submittedName>
        <fullName evidence="4">NB-ARC domain, LRR domain containing protein</fullName>
    </submittedName>
</protein>
<keyword evidence="5" id="KW-1185">Reference proteome</keyword>